<name>A0A0F9H375_9ZZZZ</name>
<proteinExistence type="predicted"/>
<feature type="compositionally biased region" description="Basic and acidic residues" evidence="1">
    <location>
        <begin position="25"/>
        <end position="35"/>
    </location>
</feature>
<evidence type="ECO:0000256" key="1">
    <source>
        <dbReference type="SAM" id="MobiDB-lite"/>
    </source>
</evidence>
<gene>
    <name evidence="2" type="ORF">LCGC14_2048290</name>
</gene>
<evidence type="ECO:0000313" key="2">
    <source>
        <dbReference type="EMBL" id="KKL76095.1"/>
    </source>
</evidence>
<organism evidence="2">
    <name type="scientific">marine sediment metagenome</name>
    <dbReference type="NCBI Taxonomy" id="412755"/>
    <lineage>
        <taxon>unclassified sequences</taxon>
        <taxon>metagenomes</taxon>
        <taxon>ecological metagenomes</taxon>
    </lineage>
</organism>
<dbReference type="EMBL" id="LAZR01024158">
    <property type="protein sequence ID" value="KKL76095.1"/>
    <property type="molecule type" value="Genomic_DNA"/>
</dbReference>
<feature type="region of interest" description="Disordered" evidence="1">
    <location>
        <begin position="1"/>
        <end position="63"/>
    </location>
</feature>
<sequence>MGNSAESKLEKADRLNATATRIRKKDPDSARELDVLARASRKTAIKQMKRRPPKRESGERRVL</sequence>
<feature type="compositionally biased region" description="Basic and acidic residues" evidence="1">
    <location>
        <begin position="54"/>
        <end position="63"/>
    </location>
</feature>
<reference evidence="2" key="1">
    <citation type="journal article" date="2015" name="Nature">
        <title>Complex archaea that bridge the gap between prokaryotes and eukaryotes.</title>
        <authorList>
            <person name="Spang A."/>
            <person name="Saw J.H."/>
            <person name="Jorgensen S.L."/>
            <person name="Zaremba-Niedzwiedzka K."/>
            <person name="Martijn J."/>
            <person name="Lind A.E."/>
            <person name="van Eijk R."/>
            <person name="Schleper C."/>
            <person name="Guy L."/>
            <person name="Ettema T.J."/>
        </authorList>
    </citation>
    <scope>NUCLEOTIDE SEQUENCE</scope>
</reference>
<feature type="compositionally biased region" description="Basic residues" evidence="1">
    <location>
        <begin position="39"/>
        <end position="53"/>
    </location>
</feature>
<protein>
    <submittedName>
        <fullName evidence="2">Uncharacterized protein</fullName>
    </submittedName>
</protein>
<dbReference type="AlphaFoldDB" id="A0A0F9H375"/>
<comment type="caution">
    <text evidence="2">The sequence shown here is derived from an EMBL/GenBank/DDBJ whole genome shotgun (WGS) entry which is preliminary data.</text>
</comment>
<accession>A0A0F9H375</accession>